<proteinExistence type="inferred from homology"/>
<dbReference type="Gene3D" id="3.10.105.10">
    <property type="entry name" value="Dipeptide-binding Protein, Domain 3"/>
    <property type="match status" value="1"/>
</dbReference>
<dbReference type="EMBL" id="JBGJLR010000002">
    <property type="protein sequence ID" value="MEZ2738380.1"/>
    <property type="molecule type" value="Genomic_DNA"/>
</dbReference>
<dbReference type="PANTHER" id="PTHR30290:SF38">
    <property type="entry name" value="D,D-DIPEPTIDE-BINDING PERIPLASMIC PROTEIN DDPA-RELATED"/>
    <property type="match status" value="1"/>
</dbReference>
<dbReference type="Pfam" id="PF00496">
    <property type="entry name" value="SBP_bac_5"/>
    <property type="match status" value="1"/>
</dbReference>
<evidence type="ECO:0000313" key="4">
    <source>
        <dbReference type="EMBL" id="MEZ2738380.1"/>
    </source>
</evidence>
<accession>A0ABV4I936</accession>
<gene>
    <name evidence="4" type="ORF">ACBP88_02725</name>
</gene>
<evidence type="ECO:0000259" key="3">
    <source>
        <dbReference type="Pfam" id="PF00496"/>
    </source>
</evidence>
<feature type="domain" description="Solute-binding protein family 5" evidence="3">
    <location>
        <begin position="161"/>
        <end position="491"/>
    </location>
</feature>
<dbReference type="RefSeq" id="WP_370890440.1">
    <property type="nucleotide sequence ID" value="NZ_JBGJLR010000002.1"/>
</dbReference>
<dbReference type="InterPro" id="IPR000914">
    <property type="entry name" value="SBP_5_dom"/>
</dbReference>
<reference evidence="4 5" key="1">
    <citation type="submission" date="2024-08" db="EMBL/GenBank/DDBJ databases">
        <authorList>
            <person name="Feng Z."/>
            <person name="Ronholm J."/>
        </authorList>
    </citation>
    <scope>NUCLEOTIDE SEQUENCE [LARGE SCALE GENOMIC DNA]</scope>
    <source>
        <strain evidence="4 5">4-AB0-8</strain>
    </source>
</reference>
<comment type="similarity">
    <text evidence="1">Belongs to the bacterial solute-binding protein 5 family.</text>
</comment>
<keyword evidence="2" id="KW-0732">Signal</keyword>
<name>A0ABV4I936_9BURK</name>
<dbReference type="PIRSF" id="PIRSF002741">
    <property type="entry name" value="MppA"/>
    <property type="match status" value="1"/>
</dbReference>
<dbReference type="Gene3D" id="3.90.76.10">
    <property type="entry name" value="Dipeptide-binding Protein, Domain 1"/>
    <property type="match status" value="1"/>
</dbReference>
<keyword evidence="5" id="KW-1185">Reference proteome</keyword>
<evidence type="ECO:0000256" key="2">
    <source>
        <dbReference type="ARBA" id="ARBA00022729"/>
    </source>
</evidence>
<evidence type="ECO:0000313" key="5">
    <source>
        <dbReference type="Proteomes" id="UP001567350"/>
    </source>
</evidence>
<dbReference type="InterPro" id="IPR030678">
    <property type="entry name" value="Peptide/Ni-bd"/>
</dbReference>
<dbReference type="Proteomes" id="UP001567350">
    <property type="component" value="Unassembled WGS sequence"/>
</dbReference>
<dbReference type="Gene3D" id="3.40.190.10">
    <property type="entry name" value="Periplasmic binding protein-like II"/>
    <property type="match status" value="1"/>
</dbReference>
<evidence type="ECO:0000256" key="1">
    <source>
        <dbReference type="ARBA" id="ARBA00005695"/>
    </source>
</evidence>
<sequence>MFVFELLKLVHADSAICRRPMGHADTRVPSLSAGWKDKTQLLNINTWRQITANKQHALTPLSDTDRYMLYSQPITEHAMPPLKPAPNLPRRHCLQQLGAAGLAACLPLSAIAQTRRDSVTLNIALEPDGLDPTRFAAAACGQVVLYNIFEGLVKISENGSVEPLLASRWQIDASQRVYTFELVPNVRFHDGAALDVECVLFSFRQAQAPNSPNKAKKSVFDNIQRMTAKGALRFELELRNPDPHFLFHLGEASAIILHPDTAASAATQPVGTGPYAFVRWRKGHSVQMRKSATFRSPEKVAIEHATFRFINNLEEQARALEQGEVDVFINFITHDLHRFHGDPRYQVLLGSSSGKGMLAVNHRHPVLKDVRVRRAITYAIDRQAFVSSILQGKGNVIGSHFAPTDPGFLNLAHLHAYSPERAKELLQQAGVKTPLELTLTLLPVPYAREGGPFIAAYLEKVGIRVHLQPVTWQEWLNHTFQGNFDLTLINHVEPLDHMIYADPGYYFGYDSADFRDLTHRHAASRNPRERQLLYAAMQRYLAQDAANVWLFNSQVSAVARKGLQGLWMNYPIYTHDIASLRWTS</sequence>
<dbReference type="SUPFAM" id="SSF53850">
    <property type="entry name" value="Periplasmic binding protein-like II"/>
    <property type="match status" value="1"/>
</dbReference>
<protein>
    <submittedName>
        <fullName evidence="4">ABC transporter substrate-binding protein</fullName>
    </submittedName>
</protein>
<comment type="caution">
    <text evidence="4">The sequence shown here is derived from an EMBL/GenBank/DDBJ whole genome shotgun (WGS) entry which is preliminary data.</text>
</comment>
<organism evidence="4 5">
    <name type="scientific">Comamonas jiangduensis</name>
    <dbReference type="NCBI Taxonomy" id="1194168"/>
    <lineage>
        <taxon>Bacteria</taxon>
        <taxon>Pseudomonadati</taxon>
        <taxon>Pseudomonadota</taxon>
        <taxon>Betaproteobacteria</taxon>
        <taxon>Burkholderiales</taxon>
        <taxon>Comamonadaceae</taxon>
        <taxon>Comamonas</taxon>
    </lineage>
</organism>
<dbReference type="InterPro" id="IPR039424">
    <property type="entry name" value="SBP_5"/>
</dbReference>
<dbReference type="PANTHER" id="PTHR30290">
    <property type="entry name" value="PERIPLASMIC BINDING COMPONENT OF ABC TRANSPORTER"/>
    <property type="match status" value="1"/>
</dbReference>